<sequence>MSTRPTSTARSPLPRLPNQVNNQTTVLTASNARILCIADIRGRLSSLNDLAREHNATAIVHTGDFGFFDDHSLERVNDRTLRHLTMYSPLIPSAQRTHLLAPENPPASIRSTVTISMLSEFPLLLSGQIKLQVPVYTVWGACEDVAILEKFRSGSYSIPNLHILDEATTRCLDVAGVKLRLFGLGGALVPHKMFDNGDGHATIAGGQGTMWTTALQIGELVDTAQRVFDQTETRLLVTHTSPGREGLMAQLALVLKADLTVSAGLHFRYATSYNEFSIQSDFEGFRQKLISGKDGFDKVWDSVKDQVDTVIDENQKVLLDKALSVIGRVPPSNRGANGTLTPGEEPAWKNCWNWNLCDAAYGSLVLDIREGRISSELKSQGFNFAYRKTATANGGDAAGLLLNSDPPANVSTTQPTDAPQGKSSPALGVSPESKANVDAATTPDGPKGKKKDKKDKKTYESAAEPEESKGLSVPDAPSAPEPAPGSADGDEARSPVADTSSTGTRTPTRGKPQRNPWTLFMRMTVSANEAELREYFGDAAAGITRINYPSSFAGRHLKIAYVEFGDEETMKAGLEKRAEKFKDTVPEVMQATDRETREGHGRGRGRGRGGFVARGFAAAGLTQRPKPNHTDSSGNTAPTA</sequence>
<dbReference type="InterPro" id="IPR018829">
    <property type="entry name" value="DUF2433"/>
</dbReference>
<dbReference type="STRING" id="1884261.A0A5C3Q2T7"/>
<evidence type="ECO:0000259" key="2">
    <source>
        <dbReference type="Pfam" id="PF10360"/>
    </source>
</evidence>
<feature type="domain" description="DUF2433" evidence="2">
    <location>
        <begin position="269"/>
        <end position="387"/>
    </location>
</feature>
<dbReference type="InterPro" id="IPR012677">
    <property type="entry name" value="Nucleotide-bd_a/b_plait_sf"/>
</dbReference>
<dbReference type="EMBL" id="ML178862">
    <property type="protein sequence ID" value="TFK96312.1"/>
    <property type="molecule type" value="Genomic_DNA"/>
</dbReference>
<evidence type="ECO:0000313" key="3">
    <source>
        <dbReference type="EMBL" id="TFK96312.1"/>
    </source>
</evidence>
<dbReference type="AlphaFoldDB" id="A0A5C3Q2T7"/>
<dbReference type="InterPro" id="IPR035979">
    <property type="entry name" value="RBD_domain_sf"/>
</dbReference>
<feature type="compositionally biased region" description="Basic and acidic residues" evidence="1">
    <location>
        <begin position="592"/>
        <end position="601"/>
    </location>
</feature>
<keyword evidence="4" id="KW-1185">Reference proteome</keyword>
<dbReference type="InterPro" id="IPR029052">
    <property type="entry name" value="Metallo-depent_PP-like"/>
</dbReference>
<dbReference type="SUPFAM" id="SSF54928">
    <property type="entry name" value="RNA-binding domain, RBD"/>
    <property type="match status" value="1"/>
</dbReference>
<dbReference type="PANTHER" id="PTHR31987:SF11">
    <property type="entry name" value="DUF2433 DOMAIN-CONTAINING PROTEIN"/>
    <property type="match status" value="1"/>
</dbReference>
<dbReference type="PANTHER" id="PTHR31987">
    <property type="entry name" value="GLUTAMINASE A-RELATED"/>
    <property type="match status" value="1"/>
</dbReference>
<organism evidence="3 4">
    <name type="scientific">Pterulicium gracile</name>
    <dbReference type="NCBI Taxonomy" id="1884261"/>
    <lineage>
        <taxon>Eukaryota</taxon>
        <taxon>Fungi</taxon>
        <taxon>Dikarya</taxon>
        <taxon>Basidiomycota</taxon>
        <taxon>Agaricomycotina</taxon>
        <taxon>Agaricomycetes</taxon>
        <taxon>Agaricomycetidae</taxon>
        <taxon>Agaricales</taxon>
        <taxon>Pleurotineae</taxon>
        <taxon>Pterulaceae</taxon>
        <taxon>Pterulicium</taxon>
    </lineage>
</organism>
<dbReference type="InterPro" id="IPR052743">
    <property type="entry name" value="Glutaminase_GtaA"/>
</dbReference>
<name>A0A5C3Q2T7_9AGAR</name>
<feature type="compositionally biased region" description="Low complexity" evidence="1">
    <location>
        <begin position="499"/>
        <end position="510"/>
    </location>
</feature>
<proteinExistence type="predicted"/>
<dbReference type="SUPFAM" id="SSF56300">
    <property type="entry name" value="Metallo-dependent phosphatases"/>
    <property type="match status" value="1"/>
</dbReference>
<feature type="compositionally biased region" description="Polar residues" evidence="1">
    <location>
        <begin position="409"/>
        <end position="423"/>
    </location>
</feature>
<accession>A0A5C3Q2T7</accession>
<feature type="compositionally biased region" description="Polar residues" evidence="1">
    <location>
        <begin position="630"/>
        <end position="640"/>
    </location>
</feature>
<feature type="compositionally biased region" description="Low complexity" evidence="1">
    <location>
        <begin position="611"/>
        <end position="620"/>
    </location>
</feature>
<protein>
    <recommendedName>
        <fullName evidence="2">DUF2433 domain-containing protein</fullName>
    </recommendedName>
</protein>
<dbReference type="Proteomes" id="UP000305067">
    <property type="component" value="Unassembled WGS sequence"/>
</dbReference>
<feature type="region of interest" description="Disordered" evidence="1">
    <location>
        <begin position="577"/>
        <end position="640"/>
    </location>
</feature>
<dbReference type="Pfam" id="PF10360">
    <property type="entry name" value="DUF2433"/>
    <property type="match status" value="1"/>
</dbReference>
<gene>
    <name evidence="3" type="ORF">BDV98DRAFT_536663</name>
</gene>
<reference evidence="3 4" key="1">
    <citation type="journal article" date="2019" name="Nat. Ecol. Evol.">
        <title>Megaphylogeny resolves global patterns of mushroom evolution.</title>
        <authorList>
            <person name="Varga T."/>
            <person name="Krizsan K."/>
            <person name="Foldi C."/>
            <person name="Dima B."/>
            <person name="Sanchez-Garcia M."/>
            <person name="Sanchez-Ramirez S."/>
            <person name="Szollosi G.J."/>
            <person name="Szarkandi J.G."/>
            <person name="Papp V."/>
            <person name="Albert L."/>
            <person name="Andreopoulos W."/>
            <person name="Angelini C."/>
            <person name="Antonin V."/>
            <person name="Barry K.W."/>
            <person name="Bougher N.L."/>
            <person name="Buchanan P."/>
            <person name="Buyck B."/>
            <person name="Bense V."/>
            <person name="Catcheside P."/>
            <person name="Chovatia M."/>
            <person name="Cooper J."/>
            <person name="Damon W."/>
            <person name="Desjardin D."/>
            <person name="Finy P."/>
            <person name="Geml J."/>
            <person name="Haridas S."/>
            <person name="Hughes K."/>
            <person name="Justo A."/>
            <person name="Karasinski D."/>
            <person name="Kautmanova I."/>
            <person name="Kiss B."/>
            <person name="Kocsube S."/>
            <person name="Kotiranta H."/>
            <person name="LaButti K.M."/>
            <person name="Lechner B.E."/>
            <person name="Liimatainen K."/>
            <person name="Lipzen A."/>
            <person name="Lukacs Z."/>
            <person name="Mihaltcheva S."/>
            <person name="Morgado L.N."/>
            <person name="Niskanen T."/>
            <person name="Noordeloos M.E."/>
            <person name="Ohm R.A."/>
            <person name="Ortiz-Santana B."/>
            <person name="Ovrebo C."/>
            <person name="Racz N."/>
            <person name="Riley R."/>
            <person name="Savchenko A."/>
            <person name="Shiryaev A."/>
            <person name="Soop K."/>
            <person name="Spirin V."/>
            <person name="Szebenyi C."/>
            <person name="Tomsovsky M."/>
            <person name="Tulloss R.E."/>
            <person name="Uehling J."/>
            <person name="Grigoriev I.V."/>
            <person name="Vagvolgyi C."/>
            <person name="Papp T."/>
            <person name="Martin F.M."/>
            <person name="Miettinen O."/>
            <person name="Hibbett D.S."/>
            <person name="Nagy L.G."/>
        </authorList>
    </citation>
    <scope>NUCLEOTIDE SEQUENCE [LARGE SCALE GENOMIC DNA]</scope>
    <source>
        <strain evidence="3 4">CBS 309.79</strain>
    </source>
</reference>
<dbReference type="GO" id="GO:0003676">
    <property type="term" value="F:nucleic acid binding"/>
    <property type="evidence" value="ECO:0007669"/>
    <property type="project" value="InterPro"/>
</dbReference>
<evidence type="ECO:0000256" key="1">
    <source>
        <dbReference type="SAM" id="MobiDB-lite"/>
    </source>
</evidence>
<feature type="region of interest" description="Disordered" evidence="1">
    <location>
        <begin position="397"/>
        <end position="517"/>
    </location>
</feature>
<dbReference type="OrthoDB" id="3918848at2759"/>
<dbReference type="Gene3D" id="3.30.70.330">
    <property type="match status" value="1"/>
</dbReference>
<evidence type="ECO:0000313" key="4">
    <source>
        <dbReference type="Proteomes" id="UP000305067"/>
    </source>
</evidence>